<organism evidence="4 5">
    <name type="scientific">Candidatus Erwinia dacicola</name>
    <dbReference type="NCBI Taxonomy" id="252393"/>
    <lineage>
        <taxon>Bacteria</taxon>
        <taxon>Pseudomonadati</taxon>
        <taxon>Pseudomonadota</taxon>
        <taxon>Gammaproteobacteria</taxon>
        <taxon>Enterobacterales</taxon>
        <taxon>Erwiniaceae</taxon>
        <taxon>Erwinia</taxon>
    </lineage>
</organism>
<evidence type="ECO:0000313" key="5">
    <source>
        <dbReference type="Proteomes" id="UP000244334"/>
    </source>
</evidence>
<evidence type="ECO:0000256" key="2">
    <source>
        <dbReference type="ARBA" id="ARBA00022679"/>
    </source>
</evidence>
<comment type="similarity">
    <text evidence="1">Belongs to the carbohydrate kinase PfkB family.</text>
</comment>
<dbReference type="InterPro" id="IPR029056">
    <property type="entry name" value="Ribokinase-like"/>
</dbReference>
<protein>
    <submittedName>
        <fullName evidence="4">PfkB carbohydrate kinase family protein</fullName>
    </submittedName>
</protein>
<dbReference type="SUPFAM" id="SSF53613">
    <property type="entry name" value="Ribokinase-like"/>
    <property type="match status" value="1"/>
</dbReference>
<reference evidence="4" key="1">
    <citation type="submission" date="2018-04" db="EMBL/GenBank/DDBJ databases">
        <title>Genomes of the Obligate Erwinia dacicola and Facultative Enterobacter sp. OLF Endosymbionts of the Olive Fruit fly, Bactrocera oleae.</title>
        <authorList>
            <person name="Estes A.M."/>
            <person name="Hearn D.J."/>
            <person name="Agarwal S."/>
            <person name="Pierson E.A."/>
            <person name="Dunning-Hotopp J.C."/>
        </authorList>
    </citation>
    <scope>NUCLEOTIDE SEQUENCE [LARGE SCALE GENOMIC DNA]</scope>
    <source>
        <strain evidence="4">Oroville</strain>
    </source>
</reference>
<evidence type="ECO:0000313" key="4">
    <source>
        <dbReference type="EMBL" id="RAP70627.1"/>
    </source>
</evidence>
<proteinExistence type="inferred from homology"/>
<keyword evidence="5" id="KW-1185">Reference proteome</keyword>
<dbReference type="EMBL" id="LJAM02000299">
    <property type="protein sequence ID" value="RAP70627.1"/>
    <property type="molecule type" value="Genomic_DNA"/>
</dbReference>
<comment type="caution">
    <text evidence="4">The sequence shown here is derived from an EMBL/GenBank/DDBJ whole genome shotgun (WGS) entry which is preliminary data.</text>
</comment>
<dbReference type="PANTHER" id="PTHR43320">
    <property type="entry name" value="SUGAR KINASE"/>
    <property type="match status" value="1"/>
</dbReference>
<dbReference type="InterPro" id="IPR052700">
    <property type="entry name" value="Carb_kinase_PfkB-like"/>
</dbReference>
<name>A0A328TJ27_9GAMM</name>
<dbReference type="Gene3D" id="3.40.1190.20">
    <property type="match status" value="1"/>
</dbReference>
<accession>A0A328TJ27</accession>
<evidence type="ECO:0000256" key="3">
    <source>
        <dbReference type="ARBA" id="ARBA00022777"/>
    </source>
</evidence>
<dbReference type="Proteomes" id="UP000244334">
    <property type="component" value="Unassembled WGS sequence"/>
</dbReference>
<keyword evidence="3 4" id="KW-0418">Kinase</keyword>
<keyword evidence="2" id="KW-0808">Transferase</keyword>
<sequence>MLEWLASSSKTGILKQHDYLLFNKACENVQIGGYAYRYLCNTSSRIDLNYLQGVEGGAIGCCFTLIGENGERTFTISSGMINQLHAERIPEEVIAGASALVLPPYLVRCKPGEPMPATTIQAISYAKKNDVPVVLTLCTKYVIADNPQFWRDFLREHVSVVAMSEDEAFELSEESDPSQAANIALDWVDLVLCTTGPNGLYMAAFTEKSAKRMTQHRLLPGAITEFNQYEFSRTMGRVLGRGVNLARWRAPSAYPVR</sequence>
<dbReference type="GO" id="GO:0016301">
    <property type="term" value="F:kinase activity"/>
    <property type="evidence" value="ECO:0007669"/>
    <property type="project" value="UniProtKB-KW"/>
</dbReference>
<gene>
    <name evidence="4" type="ORF">ACZ87_02569</name>
</gene>
<dbReference type="PANTHER" id="PTHR43320:SF3">
    <property type="entry name" value="CARBOHYDRATE KINASE PFKB DOMAIN-CONTAINING PROTEIN"/>
    <property type="match status" value="1"/>
</dbReference>
<evidence type="ECO:0000256" key="1">
    <source>
        <dbReference type="ARBA" id="ARBA00010688"/>
    </source>
</evidence>
<dbReference type="AlphaFoldDB" id="A0A328TJ27"/>